<feature type="transmembrane region" description="Helical" evidence="7">
    <location>
        <begin position="18"/>
        <end position="40"/>
    </location>
</feature>
<dbReference type="InterPro" id="IPR003439">
    <property type="entry name" value="ABC_transporter-like_ATP-bd"/>
</dbReference>
<evidence type="ECO:0000256" key="6">
    <source>
        <dbReference type="ARBA" id="ARBA00023136"/>
    </source>
</evidence>
<dbReference type="Pfam" id="PF00664">
    <property type="entry name" value="ABC_membrane"/>
    <property type="match status" value="1"/>
</dbReference>
<sequence>MISSSGFTIPRGWRRPDVLLASLGINTLALAMPMVVLQVYDRIIPHQALGTFMALMIGMLGVVILEALLRIFRSAILAWSGARFEHRESMDAMHKVLHTDTLAFNRETSGDYLTRLQSVEEINQFYSGQSMLLLMDFPFVILFLSLIWFISGELVQIPILLLAVFALVSIALGRQLHNALKARNTTDSRRQNFLIEVLSGIHTVKSMAMEALMLRRYERLQAQSAESIRKLAHINSVVQGFGSTFSQVAMVSFVSFGSLSVISGDLTIGALAAGTMLTGRVLQPGLKAMGLWTQFQSVRLSLDRRQEIDRMPAEISGEYDGPEPLQGDIKVDSIHFRYPGQEQWLLEDLSLEVPAGGSVGITGNNGTGKSTLISIMTGFLHPQQGEVLLDGRNIKAYRQEFLRQQIGFMPQHGMLYEGTILENMTLFREGEAIDQAMELSRELGLGEIIARMPDGLDTQIGGSAVNSLSEGVRQKIVMVRSLIGHPNIILFDDANANFDIKNDAKLMALIKKMKGSRTLVIVSHRPSFLRLCDKQFELRAGQLHEQQQRKLKMVFKK</sequence>
<dbReference type="Pfam" id="PF00005">
    <property type="entry name" value="ABC_tran"/>
    <property type="match status" value="1"/>
</dbReference>
<dbReference type="InterPro" id="IPR036640">
    <property type="entry name" value="ABC1_TM_sf"/>
</dbReference>
<dbReference type="InterPro" id="IPR039421">
    <property type="entry name" value="Type_1_exporter"/>
</dbReference>
<feature type="transmembrane region" description="Helical" evidence="7">
    <location>
        <begin position="52"/>
        <end position="72"/>
    </location>
</feature>
<reference evidence="10" key="1">
    <citation type="journal article" date="2021" name="Proc. Natl. Acad. Sci. U.S.A.">
        <title>Global biogeography of chemosynthetic symbionts reveals both localized and globally distributed symbiont groups. .</title>
        <authorList>
            <person name="Osvatic J.T."/>
            <person name="Wilkins L.G.E."/>
            <person name="Leibrecht L."/>
            <person name="Leray M."/>
            <person name="Zauner S."/>
            <person name="Polzin J."/>
            <person name="Camacho Y."/>
            <person name="Gros O."/>
            <person name="van Gils J.A."/>
            <person name="Eisen J.A."/>
            <person name="Petersen J.M."/>
            <person name="Yuen B."/>
        </authorList>
    </citation>
    <scope>NUCLEOTIDE SEQUENCE</scope>
    <source>
        <strain evidence="10">MAGL173</strain>
    </source>
</reference>
<evidence type="ECO:0000259" key="9">
    <source>
        <dbReference type="PROSITE" id="PS50929"/>
    </source>
</evidence>
<keyword evidence="3" id="KW-0547">Nucleotide-binding</keyword>
<dbReference type="GO" id="GO:0015421">
    <property type="term" value="F:ABC-type oligopeptide transporter activity"/>
    <property type="evidence" value="ECO:0007669"/>
    <property type="project" value="TreeGrafter"/>
</dbReference>
<evidence type="ECO:0000256" key="5">
    <source>
        <dbReference type="ARBA" id="ARBA00022989"/>
    </source>
</evidence>
<dbReference type="GO" id="GO:0016887">
    <property type="term" value="F:ATP hydrolysis activity"/>
    <property type="evidence" value="ECO:0007669"/>
    <property type="project" value="InterPro"/>
</dbReference>
<dbReference type="PANTHER" id="PTHR43394:SF1">
    <property type="entry name" value="ATP-BINDING CASSETTE SUB-FAMILY B MEMBER 10, MITOCHONDRIAL"/>
    <property type="match status" value="1"/>
</dbReference>
<dbReference type="InterPro" id="IPR003593">
    <property type="entry name" value="AAA+_ATPase"/>
</dbReference>
<evidence type="ECO:0000256" key="4">
    <source>
        <dbReference type="ARBA" id="ARBA00022840"/>
    </source>
</evidence>
<keyword evidence="5 7" id="KW-1133">Transmembrane helix</keyword>
<dbReference type="InterPro" id="IPR011527">
    <property type="entry name" value="ABC1_TM_dom"/>
</dbReference>
<feature type="domain" description="ABC transporter" evidence="8">
    <location>
        <begin position="329"/>
        <end position="556"/>
    </location>
</feature>
<dbReference type="GO" id="GO:0005524">
    <property type="term" value="F:ATP binding"/>
    <property type="evidence" value="ECO:0007669"/>
    <property type="project" value="UniProtKB-KW"/>
</dbReference>
<dbReference type="PANTHER" id="PTHR43394">
    <property type="entry name" value="ATP-DEPENDENT PERMEASE MDL1, MITOCHONDRIAL"/>
    <property type="match status" value="1"/>
</dbReference>
<evidence type="ECO:0000256" key="2">
    <source>
        <dbReference type="ARBA" id="ARBA00022692"/>
    </source>
</evidence>
<comment type="subcellular location">
    <subcellularLocation>
        <location evidence="1">Cell membrane</location>
        <topology evidence="1">Multi-pass membrane protein</topology>
    </subcellularLocation>
</comment>
<keyword evidence="6 7" id="KW-0472">Membrane</keyword>
<dbReference type="CDD" id="cd18566">
    <property type="entry name" value="ABC_6TM_PrtD_LapB_HlyB_like"/>
    <property type="match status" value="1"/>
</dbReference>
<dbReference type="PROSITE" id="PS50893">
    <property type="entry name" value="ABC_TRANSPORTER_2"/>
    <property type="match status" value="1"/>
</dbReference>
<evidence type="ECO:0000259" key="8">
    <source>
        <dbReference type="PROSITE" id="PS50893"/>
    </source>
</evidence>
<dbReference type="AlphaFoldDB" id="A0A9E4K2Y6"/>
<feature type="transmembrane region" description="Helical" evidence="7">
    <location>
        <begin position="156"/>
        <end position="173"/>
    </location>
</feature>
<name>A0A9E4K2Y6_9GAMM</name>
<organism evidence="10 11">
    <name type="scientific">Candidatus Thiodiazotropha lotti</name>
    <dbReference type="NCBI Taxonomy" id="2792787"/>
    <lineage>
        <taxon>Bacteria</taxon>
        <taxon>Pseudomonadati</taxon>
        <taxon>Pseudomonadota</taxon>
        <taxon>Gammaproteobacteria</taxon>
        <taxon>Chromatiales</taxon>
        <taxon>Sedimenticolaceae</taxon>
        <taxon>Candidatus Thiodiazotropha</taxon>
    </lineage>
</organism>
<dbReference type="PROSITE" id="PS50929">
    <property type="entry name" value="ABC_TM1F"/>
    <property type="match status" value="1"/>
</dbReference>
<evidence type="ECO:0000313" key="10">
    <source>
        <dbReference type="EMBL" id="MCG7938392.1"/>
    </source>
</evidence>
<feature type="domain" description="ABC transmembrane type-1" evidence="9">
    <location>
        <begin position="18"/>
        <end position="297"/>
    </location>
</feature>
<evidence type="ECO:0000256" key="1">
    <source>
        <dbReference type="ARBA" id="ARBA00004651"/>
    </source>
</evidence>
<dbReference type="EMBL" id="JAEPDI010000002">
    <property type="protein sequence ID" value="MCG7938392.1"/>
    <property type="molecule type" value="Genomic_DNA"/>
</dbReference>
<keyword evidence="2 7" id="KW-0812">Transmembrane</keyword>
<keyword evidence="4 10" id="KW-0067">ATP-binding</keyword>
<evidence type="ECO:0000313" key="11">
    <source>
        <dbReference type="Proteomes" id="UP000886687"/>
    </source>
</evidence>
<dbReference type="Gene3D" id="1.20.1560.10">
    <property type="entry name" value="ABC transporter type 1, transmembrane domain"/>
    <property type="match status" value="1"/>
</dbReference>
<proteinExistence type="predicted"/>
<dbReference type="GO" id="GO:0005886">
    <property type="term" value="C:plasma membrane"/>
    <property type="evidence" value="ECO:0007669"/>
    <property type="project" value="UniProtKB-SubCell"/>
</dbReference>
<feature type="transmembrane region" description="Helical" evidence="7">
    <location>
        <begin position="131"/>
        <end position="150"/>
    </location>
</feature>
<gene>
    <name evidence="10" type="ORF">JAZ04_05970</name>
</gene>
<dbReference type="SMART" id="SM00382">
    <property type="entry name" value="AAA"/>
    <property type="match status" value="1"/>
</dbReference>
<protein>
    <submittedName>
        <fullName evidence="10">ATP-binding cassette domain-containing protein</fullName>
    </submittedName>
</protein>
<dbReference type="InterPro" id="IPR027417">
    <property type="entry name" value="P-loop_NTPase"/>
</dbReference>
<dbReference type="SUPFAM" id="SSF90123">
    <property type="entry name" value="ABC transporter transmembrane region"/>
    <property type="match status" value="1"/>
</dbReference>
<dbReference type="Gene3D" id="3.40.50.300">
    <property type="entry name" value="P-loop containing nucleotide triphosphate hydrolases"/>
    <property type="match status" value="1"/>
</dbReference>
<accession>A0A9E4K2Y6</accession>
<evidence type="ECO:0000256" key="3">
    <source>
        <dbReference type="ARBA" id="ARBA00022741"/>
    </source>
</evidence>
<evidence type="ECO:0000256" key="7">
    <source>
        <dbReference type="SAM" id="Phobius"/>
    </source>
</evidence>
<dbReference type="Proteomes" id="UP000886687">
    <property type="component" value="Unassembled WGS sequence"/>
</dbReference>
<comment type="caution">
    <text evidence="10">The sequence shown here is derived from an EMBL/GenBank/DDBJ whole genome shotgun (WGS) entry which is preliminary data.</text>
</comment>
<dbReference type="SUPFAM" id="SSF52540">
    <property type="entry name" value="P-loop containing nucleoside triphosphate hydrolases"/>
    <property type="match status" value="1"/>
</dbReference>